<reference evidence="1 2" key="1">
    <citation type="submission" date="2018-10" db="EMBL/GenBank/DDBJ databases">
        <title>Genomic Encyclopedia of Type Strains, Phase IV (KMG-IV): sequencing the most valuable type-strain genomes for metagenomic binning, comparative biology and taxonomic classification.</title>
        <authorList>
            <person name="Goeker M."/>
        </authorList>
    </citation>
    <scope>NUCLEOTIDE SEQUENCE [LARGE SCALE GENOMIC DNA]</scope>
    <source>
        <strain evidence="1 2">DSM 26916</strain>
    </source>
</reference>
<evidence type="ECO:0000313" key="2">
    <source>
        <dbReference type="Proteomes" id="UP000268908"/>
    </source>
</evidence>
<accession>A0A497XCH2</accession>
<name>A0A497XCH2_9PROT</name>
<protein>
    <submittedName>
        <fullName evidence="1">Uncharacterized protein</fullName>
    </submittedName>
</protein>
<proteinExistence type="predicted"/>
<evidence type="ECO:0000313" key="1">
    <source>
        <dbReference type="EMBL" id="RLJ64620.1"/>
    </source>
</evidence>
<dbReference type="SUPFAM" id="SSF47598">
    <property type="entry name" value="Ribbon-helix-helix"/>
    <property type="match status" value="1"/>
</dbReference>
<dbReference type="InterPro" id="IPR010985">
    <property type="entry name" value="Ribbon_hlx_hlx"/>
</dbReference>
<dbReference type="OrthoDB" id="9133534at2"/>
<dbReference type="Proteomes" id="UP000268908">
    <property type="component" value="Unassembled WGS sequence"/>
</dbReference>
<dbReference type="GO" id="GO:0006355">
    <property type="term" value="P:regulation of DNA-templated transcription"/>
    <property type="evidence" value="ECO:0007669"/>
    <property type="project" value="InterPro"/>
</dbReference>
<dbReference type="RefSeq" id="WP_121240802.1">
    <property type="nucleotide sequence ID" value="NZ_BHVV01000006.1"/>
</dbReference>
<sequence length="69" mass="7773">MTKELKTETLNLRVSPGTKLALKGIAERENRSMVNALECLVSDYYKRHEVEMPLATKKGGRGARVKINQ</sequence>
<dbReference type="EMBL" id="RCCI01000005">
    <property type="protein sequence ID" value="RLJ64620.1"/>
    <property type="molecule type" value="Genomic_DNA"/>
</dbReference>
<organism evidence="1 2">
    <name type="scientific">Sulfurisoma sediminicola</name>
    <dbReference type="NCBI Taxonomy" id="1381557"/>
    <lineage>
        <taxon>Bacteria</taxon>
        <taxon>Pseudomonadati</taxon>
        <taxon>Pseudomonadota</taxon>
        <taxon>Betaproteobacteria</taxon>
        <taxon>Nitrosomonadales</taxon>
        <taxon>Sterolibacteriaceae</taxon>
        <taxon>Sulfurisoma</taxon>
    </lineage>
</organism>
<dbReference type="AlphaFoldDB" id="A0A497XCH2"/>
<comment type="caution">
    <text evidence="1">The sequence shown here is derived from an EMBL/GenBank/DDBJ whole genome shotgun (WGS) entry which is preliminary data.</text>
</comment>
<gene>
    <name evidence="1" type="ORF">DFR35_1261</name>
</gene>
<keyword evidence="2" id="KW-1185">Reference proteome</keyword>